<comment type="caution">
    <text evidence="1">The sequence shown here is derived from an EMBL/GenBank/DDBJ whole genome shotgun (WGS) entry which is preliminary data.</text>
</comment>
<dbReference type="Gene3D" id="3.30.470.20">
    <property type="entry name" value="ATP-grasp fold, B domain"/>
    <property type="match status" value="1"/>
</dbReference>
<dbReference type="AlphaFoldDB" id="A0A9W6L5X5"/>
<keyword evidence="1" id="KW-0808">Transferase</keyword>
<evidence type="ECO:0000313" key="1">
    <source>
        <dbReference type="EMBL" id="GLL14222.1"/>
    </source>
</evidence>
<reference evidence="1" key="2">
    <citation type="submission" date="2023-01" db="EMBL/GenBank/DDBJ databases">
        <authorList>
            <person name="Sun Q."/>
            <person name="Evtushenko L."/>
        </authorList>
    </citation>
    <scope>NUCLEOTIDE SEQUENCE</scope>
    <source>
        <strain evidence="1">VKM Ac-1069</strain>
    </source>
</reference>
<protein>
    <submittedName>
        <fullName evidence="1">Glycosyl transferase</fullName>
    </submittedName>
</protein>
<dbReference type="InterPro" id="IPR029465">
    <property type="entry name" value="ATPgrasp_TupA"/>
</dbReference>
<dbReference type="EMBL" id="BSFQ01000029">
    <property type="protein sequence ID" value="GLL14222.1"/>
    <property type="molecule type" value="Genomic_DNA"/>
</dbReference>
<organism evidence="1 2">
    <name type="scientific">Pseudonocardia halophobica</name>
    <dbReference type="NCBI Taxonomy" id="29401"/>
    <lineage>
        <taxon>Bacteria</taxon>
        <taxon>Bacillati</taxon>
        <taxon>Actinomycetota</taxon>
        <taxon>Actinomycetes</taxon>
        <taxon>Pseudonocardiales</taxon>
        <taxon>Pseudonocardiaceae</taxon>
        <taxon>Pseudonocardia</taxon>
    </lineage>
</organism>
<dbReference type="GO" id="GO:0016740">
    <property type="term" value="F:transferase activity"/>
    <property type="evidence" value="ECO:0007669"/>
    <property type="project" value="UniProtKB-KW"/>
</dbReference>
<accession>A0A9W6L5X5</accession>
<dbReference type="SUPFAM" id="SSF56059">
    <property type="entry name" value="Glutathione synthetase ATP-binding domain-like"/>
    <property type="match status" value="1"/>
</dbReference>
<keyword evidence="2" id="KW-1185">Reference proteome</keyword>
<reference evidence="1" key="1">
    <citation type="journal article" date="2014" name="Int. J. Syst. Evol. Microbiol.">
        <title>Complete genome sequence of Corynebacterium casei LMG S-19264T (=DSM 44701T), isolated from a smear-ripened cheese.</title>
        <authorList>
            <consortium name="US DOE Joint Genome Institute (JGI-PGF)"/>
            <person name="Walter F."/>
            <person name="Albersmeier A."/>
            <person name="Kalinowski J."/>
            <person name="Ruckert C."/>
        </authorList>
    </citation>
    <scope>NUCLEOTIDE SEQUENCE</scope>
    <source>
        <strain evidence="1">VKM Ac-1069</strain>
    </source>
</reference>
<gene>
    <name evidence="1" type="ORF">GCM10017577_53690</name>
</gene>
<name>A0A9W6L5X5_9PSEU</name>
<dbReference type="Pfam" id="PF14305">
    <property type="entry name" value="ATPgrasp_TupA"/>
    <property type="match status" value="1"/>
</dbReference>
<proteinExistence type="predicted"/>
<sequence>MVRHALCFPDVTAGRPRRSAIVSQMTFDARVLLARRLRFLPDRPFAIAKHALFQGELTTLRNPVTWSQLLAAKNLREQDPVVHQTSDKYAVREYVAEKVGEDYLIPLYQVVDNAADLDFDAIPGPCVIKGTHGCDMTVLVPDLAAADRAAIRETVRRWLGTDFYKAGWRETPYRGLKPRAVVEQFIGTPTGDAPTDYKFFMFGGVPGMVVVDQDRFTGHTSTMLTPEWRQYDISGRFAFAEKLPEQPANYAEMLDVAKALSAEFAFARIDLYNVDGKIYFGEITHNPGGGLVRLQPREFDRALGDMWRHGTPVPERFVAKN</sequence>
<dbReference type="Proteomes" id="UP001143463">
    <property type="component" value="Unassembled WGS sequence"/>
</dbReference>
<evidence type="ECO:0000313" key="2">
    <source>
        <dbReference type="Proteomes" id="UP001143463"/>
    </source>
</evidence>